<dbReference type="InterPro" id="IPR019284">
    <property type="entry name" value="RP532"/>
</dbReference>
<organism evidence="2 3">
    <name type="scientific">Gordonia phthalatica</name>
    <dbReference type="NCBI Taxonomy" id="1136941"/>
    <lineage>
        <taxon>Bacteria</taxon>
        <taxon>Bacillati</taxon>
        <taxon>Actinomycetota</taxon>
        <taxon>Actinomycetes</taxon>
        <taxon>Mycobacteriales</taxon>
        <taxon>Gordoniaceae</taxon>
        <taxon>Gordonia</taxon>
    </lineage>
</organism>
<evidence type="ECO:0000256" key="1">
    <source>
        <dbReference type="SAM" id="Phobius"/>
    </source>
</evidence>
<keyword evidence="1" id="KW-0812">Transmembrane</keyword>
<dbReference type="PATRIC" id="fig|1136941.3.peg.3513"/>
<dbReference type="AlphaFoldDB" id="A0A0N7FV16"/>
<reference evidence="2 3" key="2">
    <citation type="journal article" date="2017" name="Int. J. Syst. Evol. Microbiol.">
        <title>Gordonia phthalatica sp. nov., a di-n-butyl phthalate-degrading bacterium isolated from activated sludge.</title>
        <authorList>
            <person name="Jin D."/>
            <person name="Kong X."/>
            <person name="Jia M."/>
            <person name="Yu X."/>
            <person name="Wang X."/>
            <person name="Zhuang X."/>
            <person name="Deng Y."/>
            <person name="Bai Z."/>
        </authorList>
    </citation>
    <scope>NUCLEOTIDE SEQUENCE [LARGE SCALE GENOMIC DNA]</scope>
    <source>
        <strain evidence="2 3">QH-11</strain>
    </source>
</reference>
<keyword evidence="1" id="KW-0472">Membrane</keyword>
<keyword evidence="3" id="KW-1185">Reference proteome</keyword>
<dbReference type="KEGG" id="goq:ACH46_17185"/>
<evidence type="ECO:0000313" key="3">
    <source>
        <dbReference type="Proteomes" id="UP000063789"/>
    </source>
</evidence>
<evidence type="ECO:0000313" key="2">
    <source>
        <dbReference type="EMBL" id="ALG85903.1"/>
    </source>
</evidence>
<dbReference type="Pfam" id="PF10097">
    <property type="entry name" value="DUF2335"/>
    <property type="match status" value="1"/>
</dbReference>
<keyword evidence="1" id="KW-1133">Transmembrane helix</keyword>
<proteinExistence type="predicted"/>
<dbReference type="STRING" id="1136941.ACH46_17185"/>
<feature type="transmembrane region" description="Helical" evidence="1">
    <location>
        <begin position="53"/>
        <end position="69"/>
    </location>
</feature>
<dbReference type="EMBL" id="CP011853">
    <property type="protein sequence ID" value="ALG85903.1"/>
    <property type="molecule type" value="Genomic_DNA"/>
</dbReference>
<gene>
    <name evidence="2" type="ORF">ACH46_17185</name>
</gene>
<sequence>MPPAQEMRDYQMLIPDAAERIMRMAESQTVDRSRRQDRLVNAEIDNAKSDRSMATFFLLAFFVAAVVFFSVGNNVAGGFLLSIPVLGVVRTMWPSGRND</sequence>
<dbReference type="Proteomes" id="UP000063789">
    <property type="component" value="Chromosome"/>
</dbReference>
<name>A0A0N7FV16_9ACTN</name>
<evidence type="ECO:0008006" key="4">
    <source>
        <dbReference type="Google" id="ProtNLM"/>
    </source>
</evidence>
<dbReference type="RefSeq" id="WP_062394000.1">
    <property type="nucleotide sequence ID" value="NZ_CP011853.1"/>
</dbReference>
<accession>A0A0N7FV16</accession>
<reference evidence="3" key="1">
    <citation type="submission" date="2015-06" db="EMBL/GenBank/DDBJ databases">
        <title>Complete genome sequence and metabolic analysis of phthalate degradation pathway in Gordonia sp. QH-11.</title>
        <authorList>
            <person name="Jin D."/>
            <person name="Kong X."/>
            <person name="Bai Z."/>
        </authorList>
    </citation>
    <scope>NUCLEOTIDE SEQUENCE [LARGE SCALE GENOMIC DNA]</scope>
    <source>
        <strain evidence="3">QH-11</strain>
    </source>
</reference>
<protein>
    <recommendedName>
        <fullName evidence="4">DUF2335 domain-containing protein</fullName>
    </recommendedName>
</protein>